<evidence type="ECO:0000313" key="2">
    <source>
        <dbReference type="Proteomes" id="UP000607559"/>
    </source>
</evidence>
<organism evidence="1 2">
    <name type="scientific">Puia dinghuensis</name>
    <dbReference type="NCBI Taxonomy" id="1792502"/>
    <lineage>
        <taxon>Bacteria</taxon>
        <taxon>Pseudomonadati</taxon>
        <taxon>Bacteroidota</taxon>
        <taxon>Chitinophagia</taxon>
        <taxon>Chitinophagales</taxon>
        <taxon>Chitinophagaceae</taxon>
        <taxon>Puia</taxon>
    </lineage>
</organism>
<reference evidence="1" key="1">
    <citation type="journal article" date="2014" name="Int. J. Syst. Evol. Microbiol.">
        <title>Complete genome sequence of Corynebacterium casei LMG S-19264T (=DSM 44701T), isolated from a smear-ripened cheese.</title>
        <authorList>
            <consortium name="US DOE Joint Genome Institute (JGI-PGF)"/>
            <person name="Walter F."/>
            <person name="Albersmeier A."/>
            <person name="Kalinowski J."/>
            <person name="Ruckert C."/>
        </authorList>
    </citation>
    <scope>NUCLEOTIDE SEQUENCE</scope>
    <source>
        <strain evidence="1">CGMCC 1.15448</strain>
    </source>
</reference>
<dbReference type="EMBL" id="BMJC01000002">
    <property type="protein sequence ID" value="GGB01496.1"/>
    <property type="molecule type" value="Genomic_DNA"/>
</dbReference>
<gene>
    <name evidence="1" type="ORF">GCM10011511_26040</name>
</gene>
<reference evidence="1" key="2">
    <citation type="submission" date="2020-09" db="EMBL/GenBank/DDBJ databases">
        <authorList>
            <person name="Sun Q."/>
            <person name="Zhou Y."/>
        </authorList>
    </citation>
    <scope>NUCLEOTIDE SEQUENCE</scope>
    <source>
        <strain evidence="1">CGMCC 1.15448</strain>
    </source>
</reference>
<proteinExistence type="predicted"/>
<protein>
    <submittedName>
        <fullName evidence="1">Uncharacterized protein</fullName>
    </submittedName>
</protein>
<dbReference type="AlphaFoldDB" id="A0A8J2UDN2"/>
<comment type="caution">
    <text evidence="1">The sequence shown here is derived from an EMBL/GenBank/DDBJ whole genome shotgun (WGS) entry which is preliminary data.</text>
</comment>
<dbReference type="Proteomes" id="UP000607559">
    <property type="component" value="Unassembled WGS sequence"/>
</dbReference>
<keyword evidence="2" id="KW-1185">Reference proteome</keyword>
<evidence type="ECO:0000313" key="1">
    <source>
        <dbReference type="EMBL" id="GGB01496.1"/>
    </source>
</evidence>
<accession>A0A8J2UDN2</accession>
<sequence length="168" mass="19685">MFYTVIVNLGINYGIFNARQSNQRIPEKQRKIMKQKKELRKRILVVHLTPSEYADLREKFTSTTYRVFSDYIRGLLHREPIIKKYRNQSLDQFELTAIGIKQQLEALRHSFSARVQQLRSLHPGTISQETLEFLLAAEFELRDNITAIKATLVNIYELCSQKQNPSAK</sequence>
<name>A0A8J2UDN2_9BACT</name>